<sequence length="86" mass="9159">MANGTTGPAGRPWGATRMGPYPTTVKMPFTAVDIDPATQMGVFRDASGRVVRMDEGRTHSSTHTSQSTNYGDGHSDDSTDSDSHND</sequence>
<reference evidence="2" key="1">
    <citation type="submission" date="2021-04" db="EMBL/GenBank/DDBJ databases">
        <title>Sequencing of actinobacteria type strains.</title>
        <authorList>
            <person name="Nguyen G.-S."/>
            <person name="Wentzel A."/>
        </authorList>
    </citation>
    <scope>NUCLEOTIDE SEQUENCE</scope>
    <source>
        <strain evidence="2">DSM 42095</strain>
    </source>
</reference>
<name>A0A8T4IQP1_9ACTN</name>
<protein>
    <submittedName>
        <fullName evidence="2">Putative ATP-grasp-modified RiPP</fullName>
    </submittedName>
</protein>
<feature type="compositionally biased region" description="Low complexity" evidence="1">
    <location>
        <begin position="59"/>
        <end position="72"/>
    </location>
</feature>
<evidence type="ECO:0000256" key="1">
    <source>
        <dbReference type="SAM" id="MobiDB-lite"/>
    </source>
</evidence>
<feature type="region of interest" description="Disordered" evidence="1">
    <location>
        <begin position="46"/>
        <end position="86"/>
    </location>
</feature>
<dbReference type="Pfam" id="PF14408">
    <property type="entry name" value="Actino_peptide"/>
    <property type="match status" value="1"/>
</dbReference>
<accession>A0A8T4IQP1</accession>
<dbReference type="NCBIfam" id="TIGR04186">
    <property type="entry name" value="GRASP_targ"/>
    <property type="match status" value="1"/>
</dbReference>
<keyword evidence="3" id="KW-1185">Reference proteome</keyword>
<feature type="region of interest" description="Disordered" evidence="1">
    <location>
        <begin position="1"/>
        <end position="24"/>
    </location>
</feature>
<evidence type="ECO:0000313" key="2">
    <source>
        <dbReference type="EMBL" id="MBR7672097.1"/>
    </source>
</evidence>
<dbReference type="EMBL" id="JAGSMN010000065">
    <property type="protein sequence ID" value="MBR7672097.1"/>
    <property type="molecule type" value="Genomic_DNA"/>
</dbReference>
<dbReference type="Proteomes" id="UP000675554">
    <property type="component" value="Unassembled WGS sequence"/>
</dbReference>
<proteinExistence type="predicted"/>
<organism evidence="2 3">
    <name type="scientific">Streptomyces daliensis</name>
    <dbReference type="NCBI Taxonomy" id="299421"/>
    <lineage>
        <taxon>Bacteria</taxon>
        <taxon>Bacillati</taxon>
        <taxon>Actinomycetota</taxon>
        <taxon>Actinomycetes</taxon>
        <taxon>Kitasatosporales</taxon>
        <taxon>Streptomycetaceae</taxon>
        <taxon>Streptomyces</taxon>
    </lineage>
</organism>
<feature type="compositionally biased region" description="Basic and acidic residues" evidence="1">
    <location>
        <begin position="73"/>
        <end position="86"/>
    </location>
</feature>
<evidence type="ECO:0000313" key="3">
    <source>
        <dbReference type="Proteomes" id="UP000675554"/>
    </source>
</evidence>
<dbReference type="InterPro" id="IPR026496">
    <property type="entry name" value="GRASP_targ"/>
</dbReference>
<dbReference type="AlphaFoldDB" id="A0A8T4IQP1"/>
<gene>
    <name evidence="2" type="primary">tgmA</name>
    <name evidence="2" type="ORF">KDA82_03400</name>
</gene>
<comment type="caution">
    <text evidence="2">The sequence shown here is derived from an EMBL/GenBank/DDBJ whole genome shotgun (WGS) entry which is preliminary data.</text>
</comment>
<dbReference type="InterPro" id="IPR025843">
    <property type="entry name" value="Actino_peptide"/>
</dbReference>